<dbReference type="GO" id="GO:0016787">
    <property type="term" value="F:hydrolase activity"/>
    <property type="evidence" value="ECO:0007669"/>
    <property type="project" value="UniProtKB-KW"/>
</dbReference>
<evidence type="ECO:0000313" key="3">
    <source>
        <dbReference type="Proteomes" id="UP001158067"/>
    </source>
</evidence>
<gene>
    <name evidence="2" type="ORF">SAMN06265222_111149</name>
</gene>
<dbReference type="Proteomes" id="UP001158067">
    <property type="component" value="Unassembled WGS sequence"/>
</dbReference>
<protein>
    <submittedName>
        <fullName evidence="2">Glycosyl hydrolase family 65, N-terminal domain</fullName>
    </submittedName>
</protein>
<dbReference type="Pfam" id="PF14498">
    <property type="entry name" value="Glyco_hyd_65N_2"/>
    <property type="match status" value="1"/>
</dbReference>
<dbReference type="PANTHER" id="PTHR31084:SF0">
    <property type="entry name" value="ALPHA-L-FUCOSIDASE 2"/>
    <property type="match status" value="1"/>
</dbReference>
<dbReference type="EMBL" id="FXUG01000011">
    <property type="protein sequence ID" value="SMP68997.1"/>
    <property type="molecule type" value="Genomic_DNA"/>
</dbReference>
<sequence length="85" mass="9449">MTISNPLIIVLTLLVGLQIGFADDTRLWYEQPAQEWTQGLPLGNGRLMAIVQGGVQKETIQFNDDTSVGLKKRLNGLLEIEKSPR</sequence>
<comment type="caution">
    <text evidence="2">The sequence shown here is derived from an EMBL/GenBank/DDBJ whole genome shotgun (WGS) entry which is preliminary data.</text>
</comment>
<name>A0ABY1QHN8_9BACT</name>
<proteinExistence type="predicted"/>
<feature type="domain" description="Glycosyl hydrolase family 95 N-terminal" evidence="1">
    <location>
        <begin position="27"/>
        <end position="66"/>
    </location>
</feature>
<dbReference type="PANTHER" id="PTHR31084">
    <property type="entry name" value="ALPHA-L-FUCOSIDASE 2"/>
    <property type="match status" value="1"/>
</dbReference>
<organism evidence="2 3">
    <name type="scientific">Neorhodopirellula lusitana</name>
    <dbReference type="NCBI Taxonomy" id="445327"/>
    <lineage>
        <taxon>Bacteria</taxon>
        <taxon>Pseudomonadati</taxon>
        <taxon>Planctomycetota</taxon>
        <taxon>Planctomycetia</taxon>
        <taxon>Pirellulales</taxon>
        <taxon>Pirellulaceae</taxon>
        <taxon>Neorhodopirellula</taxon>
    </lineage>
</organism>
<dbReference type="RefSeq" id="WP_283434112.1">
    <property type="nucleotide sequence ID" value="NZ_FXUG01000011.1"/>
</dbReference>
<dbReference type="Gene3D" id="2.70.98.50">
    <property type="entry name" value="putative glycoside hydrolase family protein from bacillus halodurans"/>
    <property type="match status" value="1"/>
</dbReference>
<evidence type="ECO:0000313" key="2">
    <source>
        <dbReference type="EMBL" id="SMP68997.1"/>
    </source>
</evidence>
<evidence type="ECO:0000259" key="1">
    <source>
        <dbReference type="Pfam" id="PF14498"/>
    </source>
</evidence>
<keyword evidence="2" id="KW-0378">Hydrolase</keyword>
<dbReference type="InterPro" id="IPR027414">
    <property type="entry name" value="GH95_N_dom"/>
</dbReference>
<keyword evidence="3" id="KW-1185">Reference proteome</keyword>
<accession>A0ABY1QHN8</accession>
<reference evidence="2 3" key="1">
    <citation type="submission" date="2017-05" db="EMBL/GenBank/DDBJ databases">
        <authorList>
            <person name="Varghese N."/>
            <person name="Submissions S."/>
        </authorList>
    </citation>
    <scope>NUCLEOTIDE SEQUENCE [LARGE SCALE GENOMIC DNA]</scope>
    <source>
        <strain evidence="2 3">DSM 25457</strain>
    </source>
</reference>